<organism evidence="6 7">
    <name type="scientific">Acinetobacter calcoaceticus</name>
    <dbReference type="NCBI Taxonomy" id="471"/>
    <lineage>
        <taxon>Bacteria</taxon>
        <taxon>Pseudomonadati</taxon>
        <taxon>Pseudomonadota</taxon>
        <taxon>Gammaproteobacteria</taxon>
        <taxon>Moraxellales</taxon>
        <taxon>Moraxellaceae</taxon>
        <taxon>Acinetobacter</taxon>
        <taxon>Acinetobacter calcoaceticus/baumannii complex</taxon>
    </lineage>
</organism>
<evidence type="ECO:0000256" key="3">
    <source>
        <dbReference type="ARBA" id="ARBA00023125"/>
    </source>
</evidence>
<dbReference type="PRINTS" id="PR00039">
    <property type="entry name" value="HTHLYSR"/>
</dbReference>
<dbReference type="InterPro" id="IPR000847">
    <property type="entry name" value="LysR_HTH_N"/>
</dbReference>
<dbReference type="FunFam" id="3.40.190.290:FF:000001">
    <property type="entry name" value="Transcriptional regulator, LysR family"/>
    <property type="match status" value="1"/>
</dbReference>
<dbReference type="EMBL" id="SLVJ01000004">
    <property type="protein sequence ID" value="TCM68695.1"/>
    <property type="molecule type" value="Genomic_DNA"/>
</dbReference>
<comment type="similarity">
    <text evidence="1">Belongs to the LysR transcriptional regulatory family.</text>
</comment>
<dbReference type="Pfam" id="PF03466">
    <property type="entry name" value="LysR_substrate"/>
    <property type="match status" value="1"/>
</dbReference>
<dbReference type="GO" id="GO:0043565">
    <property type="term" value="F:sequence-specific DNA binding"/>
    <property type="evidence" value="ECO:0007669"/>
    <property type="project" value="TreeGrafter"/>
</dbReference>
<keyword evidence="7" id="KW-1185">Reference proteome</keyword>
<sequence>MVNPSTAHITNLADILVFVRVAESGSFTKAAELLNLSRSAVGKSIQRLESRLSSRLIHRTTRTLSLSDEGQLFYDYGRRILQEVEEAENLIMKRTRTPKGRLRLTVPVAFGRKHMMPLLLDFLNTYPDIETEVIFSDDYQDLISDGIDLAIRFGHHPDSSLVQQSLASHRLITCATPAYLAKHGTPQRLEDLQQHQQLIYLHQGRPMPWRFQVKGSKIDYAAQGRIRLYDVESLRDAALADFGIIQVGTFLIANDIAQGRLVPILNEIAAPRLPICAVYPSKRHIAPKVQSLIEFIQQRWQGQAIWEAVLPVQSKRKASAKTVKV</sequence>
<evidence type="ECO:0000256" key="2">
    <source>
        <dbReference type="ARBA" id="ARBA00023015"/>
    </source>
</evidence>
<accession>A0A4R1Y1K6</accession>
<protein>
    <submittedName>
        <fullName evidence="6">DNA-binding transcriptional LysR family regulator</fullName>
    </submittedName>
</protein>
<evidence type="ECO:0000256" key="1">
    <source>
        <dbReference type="ARBA" id="ARBA00009437"/>
    </source>
</evidence>
<keyword evidence="2" id="KW-0805">Transcription regulation</keyword>
<dbReference type="PANTHER" id="PTHR30537:SF5">
    <property type="entry name" value="HTH-TYPE TRANSCRIPTIONAL ACTIVATOR TTDR-RELATED"/>
    <property type="match status" value="1"/>
</dbReference>
<dbReference type="OrthoDB" id="8885940at2"/>
<evidence type="ECO:0000313" key="6">
    <source>
        <dbReference type="EMBL" id="TCM68695.1"/>
    </source>
</evidence>
<dbReference type="SUPFAM" id="SSF53850">
    <property type="entry name" value="Periplasmic binding protein-like II"/>
    <property type="match status" value="1"/>
</dbReference>
<dbReference type="PROSITE" id="PS50931">
    <property type="entry name" value="HTH_LYSR"/>
    <property type="match status" value="1"/>
</dbReference>
<dbReference type="InterPro" id="IPR036388">
    <property type="entry name" value="WH-like_DNA-bd_sf"/>
</dbReference>
<dbReference type="FunFam" id="1.10.10.10:FF:000001">
    <property type="entry name" value="LysR family transcriptional regulator"/>
    <property type="match status" value="1"/>
</dbReference>
<keyword evidence="4" id="KW-0804">Transcription</keyword>
<dbReference type="SUPFAM" id="SSF46785">
    <property type="entry name" value="Winged helix' DNA-binding domain"/>
    <property type="match status" value="1"/>
</dbReference>
<dbReference type="GO" id="GO:0006351">
    <property type="term" value="P:DNA-templated transcription"/>
    <property type="evidence" value="ECO:0007669"/>
    <property type="project" value="TreeGrafter"/>
</dbReference>
<dbReference type="CDD" id="cd08422">
    <property type="entry name" value="PBP2_CrgA_like"/>
    <property type="match status" value="1"/>
</dbReference>
<dbReference type="Gene3D" id="3.40.190.290">
    <property type="match status" value="1"/>
</dbReference>
<keyword evidence="3 6" id="KW-0238">DNA-binding</keyword>
<dbReference type="InterPro" id="IPR058163">
    <property type="entry name" value="LysR-type_TF_proteobact-type"/>
</dbReference>
<evidence type="ECO:0000259" key="5">
    <source>
        <dbReference type="PROSITE" id="PS50931"/>
    </source>
</evidence>
<name>A0A4R1Y1K6_ACICA</name>
<dbReference type="Proteomes" id="UP000294963">
    <property type="component" value="Unassembled WGS sequence"/>
</dbReference>
<dbReference type="InterPro" id="IPR036390">
    <property type="entry name" value="WH_DNA-bd_sf"/>
</dbReference>
<dbReference type="Pfam" id="PF00126">
    <property type="entry name" value="HTH_1"/>
    <property type="match status" value="1"/>
</dbReference>
<dbReference type="PANTHER" id="PTHR30537">
    <property type="entry name" value="HTH-TYPE TRANSCRIPTIONAL REGULATOR"/>
    <property type="match status" value="1"/>
</dbReference>
<dbReference type="AlphaFoldDB" id="A0A4R1Y1K6"/>
<dbReference type="GO" id="GO:0003700">
    <property type="term" value="F:DNA-binding transcription factor activity"/>
    <property type="evidence" value="ECO:0007669"/>
    <property type="project" value="InterPro"/>
</dbReference>
<gene>
    <name evidence="6" type="ORF">EC844_10471</name>
</gene>
<feature type="domain" description="HTH lysR-type" evidence="5">
    <location>
        <begin position="10"/>
        <end position="67"/>
    </location>
</feature>
<comment type="caution">
    <text evidence="6">The sequence shown here is derived from an EMBL/GenBank/DDBJ whole genome shotgun (WGS) entry which is preliminary data.</text>
</comment>
<evidence type="ECO:0000313" key="7">
    <source>
        <dbReference type="Proteomes" id="UP000294963"/>
    </source>
</evidence>
<reference evidence="6 7" key="1">
    <citation type="submission" date="2019-03" db="EMBL/GenBank/DDBJ databases">
        <title>Genomic analyses of the natural microbiome of Caenorhabditis elegans.</title>
        <authorList>
            <person name="Samuel B."/>
        </authorList>
    </citation>
    <scope>NUCLEOTIDE SEQUENCE [LARGE SCALE GENOMIC DNA]</scope>
    <source>
        <strain evidence="6 7">JUb89</strain>
    </source>
</reference>
<dbReference type="Gene3D" id="1.10.10.10">
    <property type="entry name" value="Winged helix-like DNA-binding domain superfamily/Winged helix DNA-binding domain"/>
    <property type="match status" value="1"/>
</dbReference>
<evidence type="ECO:0000256" key="4">
    <source>
        <dbReference type="ARBA" id="ARBA00023163"/>
    </source>
</evidence>
<dbReference type="InterPro" id="IPR005119">
    <property type="entry name" value="LysR_subst-bd"/>
</dbReference>
<proteinExistence type="inferred from homology"/>